<evidence type="ECO:0000259" key="1">
    <source>
        <dbReference type="PROSITE" id="PS50041"/>
    </source>
</evidence>
<protein>
    <recommendedName>
        <fullName evidence="1">C-type lectin domain-containing protein</fullName>
    </recommendedName>
</protein>
<dbReference type="InterPro" id="IPR016186">
    <property type="entry name" value="C-type_lectin-like/link_sf"/>
</dbReference>
<dbReference type="AlphaFoldDB" id="A0AAV2QSP2"/>
<dbReference type="SUPFAM" id="SSF56436">
    <property type="entry name" value="C-type lectin-like"/>
    <property type="match status" value="1"/>
</dbReference>
<accession>A0AAV2QSP2</accession>
<reference evidence="2 3" key="1">
    <citation type="submission" date="2024-05" db="EMBL/GenBank/DDBJ databases">
        <authorList>
            <person name="Wallberg A."/>
        </authorList>
    </citation>
    <scope>NUCLEOTIDE SEQUENCE [LARGE SCALE GENOMIC DNA]</scope>
</reference>
<dbReference type="CDD" id="cd00037">
    <property type="entry name" value="CLECT"/>
    <property type="match status" value="1"/>
</dbReference>
<dbReference type="Gene3D" id="3.10.100.10">
    <property type="entry name" value="Mannose-Binding Protein A, subunit A"/>
    <property type="match status" value="1"/>
</dbReference>
<dbReference type="Proteomes" id="UP001497623">
    <property type="component" value="Unassembled WGS sequence"/>
</dbReference>
<dbReference type="InterPro" id="IPR016187">
    <property type="entry name" value="CTDL_fold"/>
</dbReference>
<evidence type="ECO:0000313" key="2">
    <source>
        <dbReference type="EMBL" id="CAL4093199.1"/>
    </source>
</evidence>
<comment type="caution">
    <text evidence="2">The sequence shown here is derived from an EMBL/GenBank/DDBJ whole genome shotgun (WGS) entry which is preliminary data.</text>
</comment>
<dbReference type="PROSITE" id="PS50041">
    <property type="entry name" value="C_TYPE_LECTIN_2"/>
    <property type="match status" value="1"/>
</dbReference>
<gene>
    <name evidence="2" type="ORF">MNOR_LOCUS14749</name>
</gene>
<proteinExistence type="predicted"/>
<evidence type="ECO:0000313" key="3">
    <source>
        <dbReference type="Proteomes" id="UP001497623"/>
    </source>
</evidence>
<dbReference type="EMBL" id="CAXKWB010008966">
    <property type="protein sequence ID" value="CAL4093199.1"/>
    <property type="molecule type" value="Genomic_DNA"/>
</dbReference>
<name>A0AAV2QSP2_MEGNR</name>
<feature type="non-terminal residue" evidence="2">
    <location>
        <position position="107"/>
    </location>
</feature>
<organism evidence="2 3">
    <name type="scientific">Meganyctiphanes norvegica</name>
    <name type="common">Northern krill</name>
    <name type="synonym">Thysanopoda norvegica</name>
    <dbReference type="NCBI Taxonomy" id="48144"/>
    <lineage>
        <taxon>Eukaryota</taxon>
        <taxon>Metazoa</taxon>
        <taxon>Ecdysozoa</taxon>
        <taxon>Arthropoda</taxon>
        <taxon>Crustacea</taxon>
        <taxon>Multicrustacea</taxon>
        <taxon>Malacostraca</taxon>
        <taxon>Eumalacostraca</taxon>
        <taxon>Eucarida</taxon>
        <taxon>Euphausiacea</taxon>
        <taxon>Euphausiidae</taxon>
        <taxon>Meganyctiphanes</taxon>
    </lineage>
</organism>
<sequence>MGGSRPFWGGGSDTAQEGNWVWLSGKPFHDQFPWADSEPNNGVWDGGDDGEEDCLKVNWNGGYSDAPCTVKHRYICDKGCLRIPSGITNLIREGGGGSILPAANHIV</sequence>
<keyword evidence="3" id="KW-1185">Reference proteome</keyword>
<dbReference type="Pfam" id="PF00059">
    <property type="entry name" value="Lectin_C"/>
    <property type="match status" value="1"/>
</dbReference>
<dbReference type="InterPro" id="IPR001304">
    <property type="entry name" value="C-type_lectin-like"/>
</dbReference>
<feature type="domain" description="C-type lectin" evidence="1">
    <location>
        <begin position="7"/>
        <end position="77"/>
    </location>
</feature>